<keyword evidence="3" id="KW-1185">Reference proteome</keyword>
<dbReference type="Proteomes" id="UP000008063">
    <property type="component" value="Unassembled WGS sequence"/>
</dbReference>
<dbReference type="InParanoid" id="F8PH34"/>
<organism evidence="3">
    <name type="scientific">Serpula lacrymans var. lacrymans (strain S7.3)</name>
    <name type="common">Dry rot fungus</name>
    <dbReference type="NCBI Taxonomy" id="936435"/>
    <lineage>
        <taxon>Eukaryota</taxon>
        <taxon>Fungi</taxon>
        <taxon>Dikarya</taxon>
        <taxon>Basidiomycota</taxon>
        <taxon>Agaricomycotina</taxon>
        <taxon>Agaricomycetes</taxon>
        <taxon>Agaricomycetidae</taxon>
        <taxon>Boletales</taxon>
        <taxon>Coniophorineae</taxon>
        <taxon>Serpulaceae</taxon>
        <taxon>Serpula</taxon>
    </lineage>
</organism>
<dbReference type="OMA" id="CINEFCE"/>
<evidence type="ECO:0000259" key="1">
    <source>
        <dbReference type="Pfam" id="PF21530"/>
    </source>
</evidence>
<sequence length="81" mass="8717">LGKLPLVIGMPVMISRNFDVDAGIVNGCIGTLKQIRYTIDNSGRHHAVSCVIDAPFYTGGNLLHLPDNHVAILKDSADVTF</sequence>
<evidence type="ECO:0000313" key="2">
    <source>
        <dbReference type="EMBL" id="EGO04930.1"/>
    </source>
</evidence>
<dbReference type="EMBL" id="GL945474">
    <property type="protein sequence ID" value="EGO04930.1"/>
    <property type="molecule type" value="Genomic_DNA"/>
</dbReference>
<dbReference type="InterPro" id="IPR049163">
    <property type="entry name" value="Pif1-like_2B_dom"/>
</dbReference>
<dbReference type="OrthoDB" id="432234at2759"/>
<evidence type="ECO:0000313" key="3">
    <source>
        <dbReference type="Proteomes" id="UP000008063"/>
    </source>
</evidence>
<feature type="non-terminal residue" evidence="2">
    <location>
        <position position="81"/>
    </location>
</feature>
<dbReference type="HOGENOM" id="CLU_169366_0_0_1"/>
<name>F8PH34_SERL3</name>
<feature type="domain" description="DNA helicase Pif1-like 2B" evidence="1">
    <location>
        <begin position="4"/>
        <end position="32"/>
    </location>
</feature>
<reference evidence="3" key="1">
    <citation type="journal article" date="2011" name="Science">
        <title>The plant cell wall-decomposing machinery underlies the functional diversity of forest fungi.</title>
        <authorList>
            <person name="Eastwood D.C."/>
            <person name="Floudas D."/>
            <person name="Binder M."/>
            <person name="Majcherczyk A."/>
            <person name="Schneider P."/>
            <person name="Aerts A."/>
            <person name="Asiegbu F.O."/>
            <person name="Baker S.E."/>
            <person name="Barry K."/>
            <person name="Bendiksby M."/>
            <person name="Blumentritt M."/>
            <person name="Coutinho P.M."/>
            <person name="Cullen D."/>
            <person name="de Vries R.P."/>
            <person name="Gathman A."/>
            <person name="Goodell B."/>
            <person name="Henrissat B."/>
            <person name="Ihrmark K."/>
            <person name="Kauserud H."/>
            <person name="Kohler A."/>
            <person name="LaButti K."/>
            <person name="Lapidus A."/>
            <person name="Lavin J.L."/>
            <person name="Lee Y.-H."/>
            <person name="Lindquist E."/>
            <person name="Lilly W."/>
            <person name="Lucas S."/>
            <person name="Morin E."/>
            <person name="Murat C."/>
            <person name="Oguiza J.A."/>
            <person name="Park J."/>
            <person name="Pisabarro A.G."/>
            <person name="Riley R."/>
            <person name="Rosling A."/>
            <person name="Salamov A."/>
            <person name="Schmidt O."/>
            <person name="Schmutz J."/>
            <person name="Skrede I."/>
            <person name="Stenlid J."/>
            <person name="Wiebenga A."/>
            <person name="Xie X."/>
            <person name="Kuees U."/>
            <person name="Hibbett D.S."/>
            <person name="Hoffmeister D."/>
            <person name="Hoegberg N."/>
            <person name="Martin F."/>
            <person name="Grigoriev I.V."/>
            <person name="Watkinson S.C."/>
        </authorList>
    </citation>
    <scope>NUCLEOTIDE SEQUENCE [LARGE SCALE GENOMIC DNA]</scope>
    <source>
        <strain evidence="3">strain S7.3</strain>
    </source>
</reference>
<dbReference type="AlphaFoldDB" id="F8PH34"/>
<accession>F8PH34</accession>
<feature type="non-terminal residue" evidence="2">
    <location>
        <position position="1"/>
    </location>
</feature>
<dbReference type="Pfam" id="PF21530">
    <property type="entry name" value="Pif1_2B_dom"/>
    <property type="match status" value="1"/>
</dbReference>
<gene>
    <name evidence="2" type="ORF">SERLA73DRAFT_38870</name>
</gene>
<proteinExistence type="predicted"/>
<protein>
    <recommendedName>
        <fullName evidence="1">DNA helicase Pif1-like 2B domain-containing protein</fullName>
    </recommendedName>
</protein>